<feature type="transmembrane region" description="Helical" evidence="1">
    <location>
        <begin position="130"/>
        <end position="154"/>
    </location>
</feature>
<organism evidence="2 3">
    <name type="scientific">Paenibacillus typhae</name>
    <dbReference type="NCBI Taxonomy" id="1174501"/>
    <lineage>
        <taxon>Bacteria</taxon>
        <taxon>Bacillati</taxon>
        <taxon>Bacillota</taxon>
        <taxon>Bacilli</taxon>
        <taxon>Bacillales</taxon>
        <taxon>Paenibacillaceae</taxon>
        <taxon>Paenibacillus</taxon>
    </lineage>
</organism>
<feature type="transmembrane region" description="Helical" evidence="1">
    <location>
        <begin position="161"/>
        <end position="180"/>
    </location>
</feature>
<dbReference type="Proteomes" id="UP000199050">
    <property type="component" value="Unassembled WGS sequence"/>
</dbReference>
<feature type="transmembrane region" description="Helical" evidence="1">
    <location>
        <begin position="86"/>
        <end position="110"/>
    </location>
</feature>
<evidence type="ECO:0008006" key="4">
    <source>
        <dbReference type="Google" id="ProtNLM"/>
    </source>
</evidence>
<name>A0A1G9H8G0_9BACL</name>
<keyword evidence="1" id="KW-0472">Membrane</keyword>
<proteinExistence type="predicted"/>
<dbReference type="STRING" id="1174501.SAMN05216192_17310"/>
<feature type="transmembrane region" description="Helical" evidence="1">
    <location>
        <begin position="59"/>
        <end position="79"/>
    </location>
</feature>
<keyword evidence="1" id="KW-1133">Transmembrane helix</keyword>
<keyword evidence="3" id="KW-1185">Reference proteome</keyword>
<keyword evidence="1" id="KW-0812">Transmembrane</keyword>
<gene>
    <name evidence="2" type="ORF">SAMN05216192_17310</name>
</gene>
<dbReference type="AlphaFoldDB" id="A0A1G9H8G0"/>
<dbReference type="EMBL" id="FNDX01000073">
    <property type="protein sequence ID" value="SDL09125.1"/>
    <property type="molecule type" value="Genomic_DNA"/>
</dbReference>
<reference evidence="3" key="1">
    <citation type="submission" date="2016-10" db="EMBL/GenBank/DDBJ databases">
        <authorList>
            <person name="Varghese N."/>
            <person name="Submissions S."/>
        </authorList>
    </citation>
    <scope>NUCLEOTIDE SEQUENCE [LARGE SCALE GENOMIC DNA]</scope>
    <source>
        <strain evidence="3">CGMCC 1.11012</strain>
    </source>
</reference>
<sequence>MQSKPSVKFGGGALILAGVLFFIQYLFMLPVPAPGAATDTELMAWLAGWKFNMSMADELLFFAPICLIPAIAALYQVLVKTDLPKTLLGCGLLALSIPVYMLLVVILGRIVYPVFHIELSAESLKLMFSLYYGGLHTAALIMGIATIVLSLVILKSPLGKAAAYLGFAAGILDLIGSFPWLIGTAVMFVCQLAFAAWFVVLGARLIRISGTGMPVSTPKG</sequence>
<evidence type="ECO:0000256" key="1">
    <source>
        <dbReference type="SAM" id="Phobius"/>
    </source>
</evidence>
<evidence type="ECO:0000313" key="2">
    <source>
        <dbReference type="EMBL" id="SDL09125.1"/>
    </source>
</evidence>
<dbReference type="RefSeq" id="WP_090720193.1">
    <property type="nucleotide sequence ID" value="NZ_CBCSKY010000090.1"/>
</dbReference>
<accession>A0A1G9H8G0</accession>
<feature type="transmembrane region" description="Helical" evidence="1">
    <location>
        <begin position="186"/>
        <end position="206"/>
    </location>
</feature>
<protein>
    <recommendedName>
        <fullName evidence="4">DUF4386 domain-containing protein</fullName>
    </recommendedName>
</protein>
<evidence type="ECO:0000313" key="3">
    <source>
        <dbReference type="Proteomes" id="UP000199050"/>
    </source>
</evidence>
<dbReference type="OrthoDB" id="2217569at2"/>